<dbReference type="InterPro" id="IPR003251">
    <property type="entry name" value="Rr_diiron-bd_dom"/>
</dbReference>
<dbReference type="Proteomes" id="UP001162734">
    <property type="component" value="Chromosome"/>
</dbReference>
<protein>
    <recommendedName>
        <fullName evidence="1">Rubrerythrin diiron-binding domain-containing protein</fullName>
    </recommendedName>
</protein>
<dbReference type="RefSeq" id="WP_248343954.1">
    <property type="nucleotide sequence ID" value="NZ_AP025592.1"/>
</dbReference>
<evidence type="ECO:0000313" key="3">
    <source>
        <dbReference type="Proteomes" id="UP001162734"/>
    </source>
</evidence>
<proteinExistence type="predicted"/>
<gene>
    <name evidence="2" type="ORF">AMPC_04390</name>
</gene>
<dbReference type="SUPFAM" id="SSF47240">
    <property type="entry name" value="Ferritin-like"/>
    <property type="match status" value="1"/>
</dbReference>
<evidence type="ECO:0000313" key="2">
    <source>
        <dbReference type="EMBL" id="BDG07326.1"/>
    </source>
</evidence>
<dbReference type="InterPro" id="IPR009078">
    <property type="entry name" value="Ferritin-like_SF"/>
</dbReference>
<dbReference type="InterPro" id="IPR012347">
    <property type="entry name" value="Ferritin-like"/>
</dbReference>
<dbReference type="Gene3D" id="1.20.1260.10">
    <property type="match status" value="1"/>
</dbReference>
<reference evidence="3" key="1">
    <citation type="journal article" date="2022" name="Int. J. Syst. Evol. Microbiol.">
        <title>Anaeromyxobacter oryzae sp. nov., Anaeromyxobacter diazotrophicus sp. nov. and Anaeromyxobacter paludicola sp. nov., isolated from paddy soils.</title>
        <authorList>
            <person name="Itoh H."/>
            <person name="Xu Z."/>
            <person name="Mise K."/>
            <person name="Masuda Y."/>
            <person name="Ushijima N."/>
            <person name="Hayakawa C."/>
            <person name="Shiratori Y."/>
            <person name="Senoo K."/>
        </authorList>
    </citation>
    <scope>NUCLEOTIDE SEQUENCE [LARGE SCALE GENOMIC DNA]</scope>
    <source>
        <strain evidence="3">Red630</strain>
    </source>
</reference>
<accession>A0ABN6N2N5</accession>
<dbReference type="EMBL" id="AP025592">
    <property type="protein sequence ID" value="BDG07326.1"/>
    <property type="molecule type" value="Genomic_DNA"/>
</dbReference>
<evidence type="ECO:0000259" key="1">
    <source>
        <dbReference type="Pfam" id="PF02915"/>
    </source>
</evidence>
<organism evidence="2 3">
    <name type="scientific">Anaeromyxobacter paludicola</name>
    <dbReference type="NCBI Taxonomy" id="2918171"/>
    <lineage>
        <taxon>Bacteria</taxon>
        <taxon>Pseudomonadati</taxon>
        <taxon>Myxococcota</taxon>
        <taxon>Myxococcia</taxon>
        <taxon>Myxococcales</taxon>
        <taxon>Cystobacterineae</taxon>
        <taxon>Anaeromyxobacteraceae</taxon>
        <taxon>Anaeromyxobacter</taxon>
    </lineage>
</organism>
<keyword evidence="3" id="KW-1185">Reference proteome</keyword>
<feature type="domain" description="Rubrerythrin diiron-binding" evidence="1">
    <location>
        <begin position="14"/>
        <end position="152"/>
    </location>
</feature>
<name>A0ABN6N2N5_9BACT</name>
<sequence>MPQALELRSLSLQDALDLAILLEEEARARYREYAGMMGQRLATQASGMFHAMAAGEARHAAQLAARRRALFADAPRRVDPGLVTEVEAPDARATHVLLSPREAVEAALVAEERSHGFYAAALPLVRDPEVRALFSEIAAAEERHEAFLRELLRRVPDAVEDPWVEETGSDPGS</sequence>
<dbReference type="Pfam" id="PF02915">
    <property type="entry name" value="Rubrerythrin"/>
    <property type="match status" value="1"/>
</dbReference>